<proteinExistence type="predicted"/>
<dbReference type="AlphaFoldDB" id="A0A0F9LAK7"/>
<protein>
    <submittedName>
        <fullName evidence="1">Uncharacterized protein</fullName>
    </submittedName>
</protein>
<reference evidence="1" key="1">
    <citation type="journal article" date="2015" name="Nature">
        <title>Complex archaea that bridge the gap between prokaryotes and eukaryotes.</title>
        <authorList>
            <person name="Spang A."/>
            <person name="Saw J.H."/>
            <person name="Jorgensen S.L."/>
            <person name="Zaremba-Niedzwiedzka K."/>
            <person name="Martijn J."/>
            <person name="Lind A.E."/>
            <person name="van Eijk R."/>
            <person name="Schleper C."/>
            <person name="Guy L."/>
            <person name="Ettema T.J."/>
        </authorList>
    </citation>
    <scope>NUCLEOTIDE SEQUENCE</scope>
</reference>
<accession>A0A0F9LAK7</accession>
<organism evidence="1">
    <name type="scientific">marine sediment metagenome</name>
    <dbReference type="NCBI Taxonomy" id="412755"/>
    <lineage>
        <taxon>unclassified sequences</taxon>
        <taxon>metagenomes</taxon>
        <taxon>ecological metagenomes</taxon>
    </lineage>
</organism>
<sequence>MLSTGRITLKSKLVTHTSVGIRIETLLEKPAKHLPLICRYVYMLDDMKFKAWCEENKGILEGLLSMICVKGIRIMIGDKQVRPSFTMQSNDGMISLPLLDGPVTFVVHRDSISPKEWTVLVEDPASAAHSR</sequence>
<name>A0A0F9LAK7_9ZZZZ</name>
<dbReference type="EMBL" id="LAZR01006469">
    <property type="protein sequence ID" value="KKM91904.1"/>
    <property type="molecule type" value="Genomic_DNA"/>
</dbReference>
<evidence type="ECO:0000313" key="1">
    <source>
        <dbReference type="EMBL" id="KKM91904.1"/>
    </source>
</evidence>
<comment type="caution">
    <text evidence="1">The sequence shown here is derived from an EMBL/GenBank/DDBJ whole genome shotgun (WGS) entry which is preliminary data.</text>
</comment>
<gene>
    <name evidence="1" type="ORF">LCGC14_1223750</name>
</gene>